<comment type="function">
    <text evidence="7">Involved in the heme biosynthesis. Catalyzes the aerobic oxidative decarboxylation of propionate groups of rings A and B of coproporphyrinogen-III to yield the vinyl groups in protoporphyrinogen-IX.</text>
</comment>
<dbReference type="SUPFAM" id="SSF102886">
    <property type="entry name" value="Coproporphyrinogen III oxidase"/>
    <property type="match status" value="1"/>
</dbReference>
<keyword evidence="6 7" id="KW-0627">Porphyrin biosynthesis</keyword>
<comment type="cofactor">
    <cofactor evidence="7">
        <name>a divalent metal cation</name>
        <dbReference type="ChEBI" id="CHEBI:60240"/>
    </cofactor>
</comment>
<dbReference type="PIRSF" id="PIRSF000166">
    <property type="entry name" value="Coproporphyri_ox"/>
    <property type="match status" value="1"/>
</dbReference>
<feature type="binding site" evidence="7">
    <location>
        <position position="112"/>
    </location>
    <ligand>
        <name>a divalent metal cation</name>
        <dbReference type="ChEBI" id="CHEBI:60240"/>
    </ligand>
</feature>
<keyword evidence="5 7" id="KW-0350">Heme biosynthesis</keyword>
<dbReference type="NCBIfam" id="NF003727">
    <property type="entry name" value="PRK05330.1"/>
    <property type="match status" value="1"/>
</dbReference>
<dbReference type="Pfam" id="PF01218">
    <property type="entry name" value="Coprogen_oxidas"/>
    <property type="match status" value="1"/>
</dbReference>
<dbReference type="EMBL" id="JMCB01000028">
    <property type="protein sequence ID" value="KFE60827.1"/>
    <property type="molecule type" value="Genomic_DNA"/>
</dbReference>
<evidence type="ECO:0000256" key="5">
    <source>
        <dbReference type="ARBA" id="ARBA00023133"/>
    </source>
</evidence>
<keyword evidence="7" id="KW-0963">Cytoplasm</keyword>
<evidence type="ECO:0000256" key="7">
    <source>
        <dbReference type="HAMAP-Rule" id="MF_00333"/>
    </source>
</evidence>
<protein>
    <recommendedName>
        <fullName evidence="7">Oxygen-dependent coproporphyrinogen-III oxidase</fullName>
        <shortName evidence="7">CPO</shortName>
        <shortName evidence="7">Coprogen oxidase</shortName>
        <shortName evidence="7">Coproporphyrinogenase</shortName>
        <ecNumber evidence="7">1.3.3.3</ecNumber>
    </recommendedName>
</protein>
<dbReference type="PANTHER" id="PTHR10755:SF0">
    <property type="entry name" value="OXYGEN-DEPENDENT COPROPORPHYRINOGEN-III OXIDASE, MITOCHONDRIAL"/>
    <property type="match status" value="1"/>
</dbReference>
<sequence>MTVDAQKVEGLKRQMADFIQQLQDEICSALERLDGKARFHEDRWERPGGGGGRTRVLEEGAVLEKAGVNTSVVFGELEEAFAKRLQGEGREFWAGGLSLVLHPRNPYVPTVHANYRFIHQGPKAWFGGGADLTPYYLFEEDAVHFHRTLKAACDRHEPSYYPRFKATCDKYFYLRHREETRGVGGLFFEDLGGDLEKEFEFVKDAGRAFLPAYLPIAEKRKDTPYTEANRFWQEVRRGRYVEFNLVYDRGTLFGLETKGRTESILMSMPPQVRWRYEYHPQPNTHEAKLIEVLRNPRDWASGG</sequence>
<comment type="caution">
    <text evidence="8">The sequence shown here is derived from an EMBL/GenBank/DDBJ whole genome shotgun (WGS) entry which is preliminary data.</text>
</comment>
<dbReference type="AlphaFoldDB" id="A0A085VZG4"/>
<comment type="similarity">
    <text evidence="2 7">Belongs to the aerobic coproporphyrinogen-III oxidase family.</text>
</comment>
<reference evidence="8 9" key="1">
    <citation type="submission" date="2014-04" db="EMBL/GenBank/DDBJ databases">
        <title>Genome assembly of Hyalangium minutum DSM 14724.</title>
        <authorList>
            <person name="Sharma G."/>
            <person name="Subramanian S."/>
        </authorList>
    </citation>
    <scope>NUCLEOTIDE SEQUENCE [LARGE SCALE GENOMIC DNA]</scope>
    <source>
        <strain evidence="8 9">DSM 14724</strain>
    </source>
</reference>
<dbReference type="GO" id="GO:0005737">
    <property type="term" value="C:cytoplasm"/>
    <property type="evidence" value="ECO:0007669"/>
    <property type="project" value="UniProtKB-SubCell"/>
</dbReference>
<dbReference type="GO" id="GO:0006782">
    <property type="term" value="P:protoporphyrinogen IX biosynthetic process"/>
    <property type="evidence" value="ECO:0007669"/>
    <property type="project" value="UniProtKB-UniRule"/>
</dbReference>
<comment type="subunit">
    <text evidence="3 7">Homodimer.</text>
</comment>
<dbReference type="RefSeq" id="WP_044198803.1">
    <property type="nucleotide sequence ID" value="NZ_JMCB01000028.1"/>
</dbReference>
<proteinExistence type="inferred from homology"/>
<feature type="active site" description="Proton donor" evidence="7">
    <location>
        <position position="112"/>
    </location>
</feature>
<evidence type="ECO:0000256" key="2">
    <source>
        <dbReference type="ARBA" id="ARBA00010644"/>
    </source>
</evidence>
<dbReference type="InterPro" id="IPR036406">
    <property type="entry name" value="Coprogen_oxidase_aer_sf"/>
</dbReference>
<keyword evidence="9" id="KW-1185">Reference proteome</keyword>
<dbReference type="PRINTS" id="PR00073">
    <property type="entry name" value="COPRGNOXDASE"/>
</dbReference>
<feature type="region of interest" description="Important for dimerization" evidence="7">
    <location>
        <begin position="240"/>
        <end position="275"/>
    </location>
</feature>
<evidence type="ECO:0000256" key="4">
    <source>
        <dbReference type="ARBA" id="ARBA00023002"/>
    </source>
</evidence>
<evidence type="ECO:0000256" key="1">
    <source>
        <dbReference type="ARBA" id="ARBA00005168"/>
    </source>
</evidence>
<organism evidence="8 9">
    <name type="scientific">Hyalangium minutum</name>
    <dbReference type="NCBI Taxonomy" id="394096"/>
    <lineage>
        <taxon>Bacteria</taxon>
        <taxon>Pseudomonadati</taxon>
        <taxon>Myxococcota</taxon>
        <taxon>Myxococcia</taxon>
        <taxon>Myxococcales</taxon>
        <taxon>Cystobacterineae</taxon>
        <taxon>Archangiaceae</taxon>
        <taxon>Hyalangium</taxon>
    </lineage>
</organism>
<feature type="binding site" evidence="7">
    <location>
        <position position="102"/>
    </location>
    <ligand>
        <name>a divalent metal cation</name>
        <dbReference type="ChEBI" id="CHEBI:60240"/>
    </ligand>
</feature>
<dbReference type="EC" id="1.3.3.3" evidence="7"/>
<evidence type="ECO:0000256" key="6">
    <source>
        <dbReference type="ARBA" id="ARBA00023244"/>
    </source>
</evidence>
<dbReference type="PANTHER" id="PTHR10755">
    <property type="entry name" value="COPROPORPHYRINOGEN III OXIDASE, MITOCHONDRIAL"/>
    <property type="match status" value="1"/>
</dbReference>
<keyword evidence="4 7" id="KW-0560">Oxidoreductase</keyword>
<feature type="binding site" evidence="7">
    <location>
        <position position="176"/>
    </location>
    <ligand>
        <name>a divalent metal cation</name>
        <dbReference type="ChEBI" id="CHEBI:60240"/>
    </ligand>
</feature>
<comment type="pathway">
    <text evidence="1 7">Porphyrin-containing compound metabolism; protoporphyrin-IX biosynthesis; protoporphyrinogen-IX from coproporphyrinogen-III (O2 route): step 1/1.</text>
</comment>
<dbReference type="Proteomes" id="UP000028725">
    <property type="component" value="Unassembled WGS sequence"/>
</dbReference>
<feature type="binding site" evidence="7">
    <location>
        <position position="146"/>
    </location>
    <ligand>
        <name>a divalent metal cation</name>
        <dbReference type="ChEBI" id="CHEBI:60240"/>
    </ligand>
</feature>
<feature type="binding site" evidence="7">
    <location>
        <begin position="114"/>
        <end position="116"/>
    </location>
    <ligand>
        <name>substrate</name>
    </ligand>
</feature>
<dbReference type="GO" id="GO:0042803">
    <property type="term" value="F:protein homodimerization activity"/>
    <property type="evidence" value="ECO:0007669"/>
    <property type="project" value="UniProtKB-UniRule"/>
</dbReference>
<dbReference type="GO" id="GO:0004109">
    <property type="term" value="F:coproporphyrinogen oxidase activity"/>
    <property type="evidence" value="ECO:0007669"/>
    <property type="project" value="UniProtKB-UniRule"/>
</dbReference>
<evidence type="ECO:0000313" key="8">
    <source>
        <dbReference type="EMBL" id="KFE60827.1"/>
    </source>
</evidence>
<comment type="caution">
    <text evidence="7">Lacks conserved residue(s) required for the propagation of feature annotation.</text>
</comment>
<dbReference type="PATRIC" id="fig|394096.3.peg.8471"/>
<feature type="binding site" evidence="7">
    <location>
        <position position="98"/>
    </location>
    <ligand>
        <name>substrate</name>
    </ligand>
</feature>
<dbReference type="STRING" id="394096.DB31_4740"/>
<gene>
    <name evidence="7" type="primary">hemF</name>
    <name evidence="8" type="ORF">DB31_4740</name>
</gene>
<dbReference type="UniPathway" id="UPA00251">
    <property type="reaction ID" value="UER00322"/>
</dbReference>
<keyword evidence="7" id="KW-0479">Metal-binding</keyword>
<accession>A0A085VZG4</accession>
<dbReference type="Gene3D" id="3.40.1500.10">
    <property type="entry name" value="Coproporphyrinogen III oxidase, aerobic"/>
    <property type="match status" value="1"/>
</dbReference>
<name>A0A085VZG4_9BACT</name>
<dbReference type="OrthoDB" id="9777553at2"/>
<comment type="subcellular location">
    <subcellularLocation>
        <location evidence="7">Cytoplasm</location>
    </subcellularLocation>
</comment>
<evidence type="ECO:0000256" key="3">
    <source>
        <dbReference type="ARBA" id="ARBA00011738"/>
    </source>
</evidence>
<feature type="site" description="Important for dimerization" evidence="7">
    <location>
        <position position="176"/>
    </location>
</feature>
<dbReference type="InterPro" id="IPR001260">
    <property type="entry name" value="Coprogen_oxidase_aer"/>
</dbReference>
<dbReference type="HAMAP" id="MF_00333">
    <property type="entry name" value="Coprogen_oxidas"/>
    <property type="match status" value="1"/>
</dbReference>
<comment type="catalytic activity">
    <reaction evidence="7">
        <text>coproporphyrinogen III + O2 + 2 H(+) = protoporphyrinogen IX + 2 CO2 + 2 H2O</text>
        <dbReference type="Rhea" id="RHEA:18257"/>
        <dbReference type="ChEBI" id="CHEBI:15377"/>
        <dbReference type="ChEBI" id="CHEBI:15378"/>
        <dbReference type="ChEBI" id="CHEBI:15379"/>
        <dbReference type="ChEBI" id="CHEBI:16526"/>
        <dbReference type="ChEBI" id="CHEBI:57307"/>
        <dbReference type="ChEBI" id="CHEBI:57309"/>
        <dbReference type="EC" id="1.3.3.3"/>
    </reaction>
</comment>
<dbReference type="GO" id="GO:0046872">
    <property type="term" value="F:metal ion binding"/>
    <property type="evidence" value="ECO:0007669"/>
    <property type="project" value="UniProtKB-KW"/>
</dbReference>
<evidence type="ECO:0000313" key="9">
    <source>
        <dbReference type="Proteomes" id="UP000028725"/>
    </source>
</evidence>